<dbReference type="PANTHER" id="PTHR16196">
    <property type="entry name" value="CELL CYCLE CONTROL PROTEIN CWF25"/>
    <property type="match status" value="1"/>
</dbReference>
<feature type="compositionally biased region" description="Basic and acidic residues" evidence="8">
    <location>
        <begin position="450"/>
        <end position="462"/>
    </location>
</feature>
<dbReference type="Pfam" id="PF12542">
    <property type="entry name" value="CWC25"/>
    <property type="match status" value="1"/>
</dbReference>
<feature type="compositionally biased region" description="Basic and acidic residues" evidence="8">
    <location>
        <begin position="471"/>
        <end position="512"/>
    </location>
</feature>
<keyword evidence="10" id="KW-1185">Reference proteome</keyword>
<accession>A0AAD8P7P6</accession>
<evidence type="ECO:0000256" key="7">
    <source>
        <dbReference type="ARBA" id="ARBA00023242"/>
    </source>
</evidence>
<keyword evidence="5" id="KW-0175">Coiled coil</keyword>
<evidence type="ECO:0000313" key="10">
    <source>
        <dbReference type="Proteomes" id="UP001230268"/>
    </source>
</evidence>
<sequence>MAIDKEDPLVRNNNRQWTPSSRIEAEGLEWLYADPSAAKNQPNQLVSLHIPLLNDMKEEYLLGKSIEGARGELSKEGIKQDNAGSLLNEENKDRSLDTMLSKFREDPLFIIKKAELHQKQVLQKYESLARSGHEIAKAVDAKQSTRRTEESGSLRADDRQRGRGHGDRDSRRRRDSHRRHHRDRRHSSDRSVSVSQHRRKRSRSVDSLDSEERYRKRDKHERGEKHRSGRHEEARPDRRNSSRKRDEDGNHYRNRKRRYRSYSDESSSVETTERDREESRRRDRRMGRSRSLSNSRRRSRAADLHKDNSDFNSSRTSTKTLRDSRSRRSTSPLYSKGHRSVSKGTRRRRGEDKGDAKRSISHSYSSSASSDYDRVRRRRRRSVTDSSYSSYSSPSPGDGKEEKRRGDVVKDVKPASRKLGPQVPRKKDTLKYAFAVTDEIMPPQAILDRAEQKRKEMEEQKRINRGLYASRDSDSRLEEMRTHGSEHLKERLKQMEDHDKLVNETEEEVPKSEAEYIASIKQRAYESAKLAERIRQRASKGLVDDE</sequence>
<dbReference type="GO" id="GO:0000398">
    <property type="term" value="P:mRNA splicing, via spliceosome"/>
    <property type="evidence" value="ECO:0007669"/>
    <property type="project" value="TreeGrafter"/>
</dbReference>
<comment type="subcellular location">
    <subcellularLocation>
        <location evidence="1">Nucleus</location>
    </subcellularLocation>
</comment>
<feature type="compositionally biased region" description="Basic and acidic residues" evidence="8">
    <location>
        <begin position="349"/>
        <end position="358"/>
    </location>
</feature>
<dbReference type="EMBL" id="JAVEPI010000005">
    <property type="protein sequence ID" value="KAK1441825.1"/>
    <property type="molecule type" value="Genomic_DNA"/>
</dbReference>
<evidence type="ECO:0008006" key="11">
    <source>
        <dbReference type="Google" id="ProtNLM"/>
    </source>
</evidence>
<feature type="compositionally biased region" description="Basic residues" evidence="8">
    <location>
        <begin position="173"/>
        <end position="187"/>
    </location>
</feature>
<gene>
    <name evidence="9" type="ORF">BgAZ_501570</name>
</gene>
<keyword evidence="6" id="KW-0508">mRNA splicing</keyword>
<feature type="compositionally biased region" description="Basic and acidic residues" evidence="8">
    <location>
        <begin position="146"/>
        <end position="172"/>
    </location>
</feature>
<evidence type="ECO:0000256" key="1">
    <source>
        <dbReference type="ARBA" id="ARBA00004123"/>
    </source>
</evidence>
<dbReference type="Proteomes" id="UP001230268">
    <property type="component" value="Unassembled WGS sequence"/>
</dbReference>
<evidence type="ECO:0000256" key="2">
    <source>
        <dbReference type="ARBA" id="ARBA00006695"/>
    </source>
</evidence>
<dbReference type="GO" id="GO:0005684">
    <property type="term" value="C:U2-type spliceosomal complex"/>
    <property type="evidence" value="ECO:0007669"/>
    <property type="project" value="TreeGrafter"/>
</dbReference>
<feature type="compositionally biased region" description="Low complexity" evidence="8">
    <location>
        <begin position="361"/>
        <end position="370"/>
    </location>
</feature>
<feature type="region of interest" description="Disordered" evidence="8">
    <location>
        <begin position="136"/>
        <end position="427"/>
    </location>
</feature>
<feature type="compositionally biased region" description="Low complexity" evidence="8">
    <location>
        <begin position="384"/>
        <end position="395"/>
    </location>
</feature>
<keyword evidence="7" id="KW-0539">Nucleus</keyword>
<evidence type="ECO:0000256" key="5">
    <source>
        <dbReference type="ARBA" id="ARBA00023054"/>
    </source>
</evidence>
<proteinExistence type="inferred from homology"/>
<dbReference type="AlphaFoldDB" id="A0AAD8P7P6"/>
<organism evidence="9 10">
    <name type="scientific">Babesia gibsoni</name>
    <dbReference type="NCBI Taxonomy" id="33632"/>
    <lineage>
        <taxon>Eukaryota</taxon>
        <taxon>Sar</taxon>
        <taxon>Alveolata</taxon>
        <taxon>Apicomplexa</taxon>
        <taxon>Aconoidasida</taxon>
        <taxon>Piroplasmida</taxon>
        <taxon>Babesiidae</taxon>
        <taxon>Babesia</taxon>
    </lineage>
</organism>
<feature type="region of interest" description="Disordered" evidence="8">
    <location>
        <begin position="450"/>
        <end position="512"/>
    </location>
</feature>
<comment type="caution">
    <text evidence="9">The sequence shown here is derived from an EMBL/GenBank/DDBJ whole genome shotgun (WGS) entry which is preliminary data.</text>
</comment>
<comment type="similarity">
    <text evidence="2">Belongs to the CWC25 family.</text>
</comment>
<protein>
    <recommendedName>
        <fullName evidence="11">Pre-mRNA splicing factor</fullName>
    </recommendedName>
</protein>
<evidence type="ECO:0000256" key="3">
    <source>
        <dbReference type="ARBA" id="ARBA00022664"/>
    </source>
</evidence>
<dbReference type="PANTHER" id="PTHR16196:SF0">
    <property type="entry name" value="PRE-MRNA-SPLICING FACTOR CWC25 HOMOLOG"/>
    <property type="match status" value="1"/>
</dbReference>
<feature type="compositionally biased region" description="Basic and acidic residues" evidence="8">
    <location>
        <begin position="271"/>
        <end position="281"/>
    </location>
</feature>
<dbReference type="InterPro" id="IPR022209">
    <property type="entry name" value="CWC25"/>
</dbReference>
<keyword evidence="4" id="KW-0747">Spliceosome</keyword>
<evidence type="ECO:0000313" key="9">
    <source>
        <dbReference type="EMBL" id="KAK1441825.1"/>
    </source>
</evidence>
<feature type="compositionally biased region" description="Basic and acidic residues" evidence="8">
    <location>
        <begin position="398"/>
        <end position="414"/>
    </location>
</feature>
<name>A0AAD8P7P6_BABGI</name>
<dbReference type="InterPro" id="IPR051376">
    <property type="entry name" value="CWC25_splicing_factor"/>
</dbReference>
<evidence type="ECO:0000256" key="4">
    <source>
        <dbReference type="ARBA" id="ARBA00022728"/>
    </source>
</evidence>
<evidence type="ECO:0000256" key="8">
    <source>
        <dbReference type="SAM" id="MobiDB-lite"/>
    </source>
</evidence>
<feature type="compositionally biased region" description="Basic and acidic residues" evidence="8">
    <location>
        <begin position="203"/>
        <end position="251"/>
    </location>
</feature>
<feature type="compositionally biased region" description="Basic and acidic residues" evidence="8">
    <location>
        <begin position="300"/>
        <end position="309"/>
    </location>
</feature>
<keyword evidence="3" id="KW-0507">mRNA processing</keyword>
<feature type="compositionally biased region" description="Basic residues" evidence="8">
    <location>
        <begin position="336"/>
        <end position="348"/>
    </location>
</feature>
<evidence type="ECO:0000256" key="6">
    <source>
        <dbReference type="ARBA" id="ARBA00023187"/>
    </source>
</evidence>
<reference evidence="9" key="1">
    <citation type="submission" date="2023-08" db="EMBL/GenBank/DDBJ databases">
        <title>Draft sequence of the Babesia gibsoni genome.</title>
        <authorList>
            <person name="Yamagishi J.Y."/>
            <person name="Xuan X.X."/>
        </authorList>
    </citation>
    <scope>NUCLEOTIDE SEQUENCE</scope>
    <source>
        <strain evidence="9">Azabu</strain>
    </source>
</reference>